<evidence type="ECO:0000256" key="9">
    <source>
        <dbReference type="ARBA" id="ARBA00023128"/>
    </source>
</evidence>
<comment type="subunit">
    <text evidence="12">Heterohexamer.</text>
</comment>
<dbReference type="SUPFAM" id="SSF144122">
    <property type="entry name" value="Tim10-like"/>
    <property type="match status" value="1"/>
</dbReference>
<evidence type="ECO:0000256" key="2">
    <source>
        <dbReference type="ARBA" id="ARBA00006720"/>
    </source>
</evidence>
<evidence type="ECO:0000256" key="12">
    <source>
        <dbReference type="RuleBase" id="RU367043"/>
    </source>
</evidence>
<evidence type="ECO:0000256" key="5">
    <source>
        <dbReference type="ARBA" id="ARBA00022792"/>
    </source>
</evidence>
<evidence type="ECO:0000313" key="16">
    <source>
        <dbReference type="Proteomes" id="UP000054248"/>
    </source>
</evidence>
<evidence type="ECO:0000259" key="14">
    <source>
        <dbReference type="Pfam" id="PF02953"/>
    </source>
</evidence>
<evidence type="ECO:0000256" key="8">
    <source>
        <dbReference type="ARBA" id="ARBA00023010"/>
    </source>
</evidence>
<feature type="compositionally biased region" description="Low complexity" evidence="13">
    <location>
        <begin position="1"/>
        <end position="15"/>
    </location>
</feature>
<dbReference type="GO" id="GO:0042719">
    <property type="term" value="C:mitochondrial intermembrane space chaperone complex"/>
    <property type="evidence" value="ECO:0007669"/>
    <property type="project" value="UniProtKB-ARBA"/>
</dbReference>
<dbReference type="Gene3D" id="1.10.287.810">
    <property type="entry name" value="Mitochondrial import inner membrane translocase subunit tim13 like domains"/>
    <property type="match status" value="1"/>
</dbReference>
<reference evidence="15 16" key="1">
    <citation type="submission" date="2014-04" db="EMBL/GenBank/DDBJ databases">
        <authorList>
            <consortium name="DOE Joint Genome Institute"/>
            <person name="Kuo A."/>
            <person name="Girlanda M."/>
            <person name="Perotto S."/>
            <person name="Kohler A."/>
            <person name="Nagy L.G."/>
            <person name="Floudas D."/>
            <person name="Copeland A."/>
            <person name="Barry K.W."/>
            <person name="Cichocki N."/>
            <person name="Veneault-Fourrey C."/>
            <person name="LaButti K."/>
            <person name="Lindquist E.A."/>
            <person name="Lipzen A."/>
            <person name="Lundell T."/>
            <person name="Morin E."/>
            <person name="Murat C."/>
            <person name="Sun H."/>
            <person name="Tunlid A."/>
            <person name="Henrissat B."/>
            <person name="Grigoriev I.V."/>
            <person name="Hibbett D.S."/>
            <person name="Martin F."/>
            <person name="Nordberg H.P."/>
            <person name="Cantor M.N."/>
            <person name="Hua S.X."/>
        </authorList>
    </citation>
    <scope>NUCLEOTIDE SEQUENCE [LARGE SCALE GENOMIC DNA]</scope>
    <source>
        <strain evidence="15 16">MUT 4182</strain>
    </source>
</reference>
<dbReference type="Pfam" id="PF02953">
    <property type="entry name" value="zf-Tim10_DDP"/>
    <property type="match status" value="1"/>
</dbReference>
<keyword evidence="16" id="KW-1185">Reference proteome</keyword>
<dbReference type="EMBL" id="KN823147">
    <property type="protein sequence ID" value="KIO21150.1"/>
    <property type="molecule type" value="Genomic_DNA"/>
</dbReference>
<evidence type="ECO:0000256" key="10">
    <source>
        <dbReference type="ARBA" id="ARBA00023157"/>
    </source>
</evidence>
<keyword evidence="8 12" id="KW-0811">Translocation</keyword>
<keyword evidence="5 12" id="KW-0999">Mitochondrion inner membrane</keyword>
<evidence type="ECO:0000256" key="1">
    <source>
        <dbReference type="ARBA" id="ARBA00004137"/>
    </source>
</evidence>
<keyword evidence="9 12" id="KW-0496">Mitochondrion</keyword>
<evidence type="ECO:0000256" key="4">
    <source>
        <dbReference type="ARBA" id="ARBA00022723"/>
    </source>
</evidence>
<dbReference type="HOGENOM" id="CLU_141397_0_2_1"/>
<keyword evidence="5 12" id="KW-0472">Membrane</keyword>
<evidence type="ECO:0000256" key="6">
    <source>
        <dbReference type="ARBA" id="ARBA00022833"/>
    </source>
</evidence>
<feature type="domain" description="Tim10-like" evidence="14">
    <location>
        <begin position="27"/>
        <end position="86"/>
    </location>
</feature>
<dbReference type="STRING" id="1051891.A0A0C3PZW4"/>
<dbReference type="GO" id="GO:0015031">
    <property type="term" value="P:protein transport"/>
    <property type="evidence" value="ECO:0007669"/>
    <property type="project" value="UniProtKB-KW"/>
</dbReference>
<evidence type="ECO:0000256" key="7">
    <source>
        <dbReference type="ARBA" id="ARBA00022927"/>
    </source>
</evidence>
<feature type="region of interest" description="Disordered" evidence="13">
    <location>
        <begin position="1"/>
        <end position="22"/>
    </location>
</feature>
<dbReference type="GO" id="GO:0005743">
    <property type="term" value="C:mitochondrial inner membrane"/>
    <property type="evidence" value="ECO:0007669"/>
    <property type="project" value="UniProtKB-SubCell"/>
</dbReference>
<keyword evidence="10 12" id="KW-1015">Disulfide bond</keyword>
<evidence type="ECO:0000256" key="3">
    <source>
        <dbReference type="ARBA" id="ARBA00022448"/>
    </source>
</evidence>
<dbReference type="Proteomes" id="UP000054248">
    <property type="component" value="Unassembled WGS sequence"/>
</dbReference>
<sequence>MDFLKSGSSTSPSPSDMAAQKELIKEQVRNEIAMANAQALVNKMTETCYAKCITKPSTSLGSSDETCLGRCMERYMEAFNVVSKTYVDRMARERESARASSS</sequence>
<name>A0A0C3PZW4_9AGAM</name>
<dbReference type="InterPro" id="IPR035427">
    <property type="entry name" value="Tim10-like_dom_sf"/>
</dbReference>
<dbReference type="InterPro" id="IPR004217">
    <property type="entry name" value="Tim10-like"/>
</dbReference>
<comment type="function">
    <text evidence="12">Mitochondrial intermembrane chaperone that participates in the import and insertion of some multi-pass transmembrane proteins into the mitochondrial inner membrane. Also required for the transfer of beta-barrel precursors from the TOM complex to the sorting and assembly machinery (SAM complex) of the outer membrane. Acts as a chaperone-like protein that protects the hydrophobic precursors from aggregation and guide them through the mitochondrial intermembrane space.</text>
</comment>
<evidence type="ECO:0000256" key="13">
    <source>
        <dbReference type="SAM" id="MobiDB-lite"/>
    </source>
</evidence>
<accession>A0A0C3PZW4</accession>
<keyword evidence="3 12" id="KW-0813">Transport</keyword>
<dbReference type="FunFam" id="1.10.287.810:FF:000001">
    <property type="entry name" value="mitochondrial import inner membrane translocase subunit TIM13"/>
    <property type="match status" value="1"/>
</dbReference>
<keyword evidence="6" id="KW-0862">Zinc</keyword>
<comment type="subcellular location">
    <subcellularLocation>
        <location evidence="1 12">Mitochondrion inner membrane</location>
        <topology evidence="1 12">Peripheral membrane protein</topology>
        <orientation evidence="1 12">Intermembrane side</orientation>
    </subcellularLocation>
</comment>
<organism evidence="15 16">
    <name type="scientific">Tulasnella calospora MUT 4182</name>
    <dbReference type="NCBI Taxonomy" id="1051891"/>
    <lineage>
        <taxon>Eukaryota</taxon>
        <taxon>Fungi</taxon>
        <taxon>Dikarya</taxon>
        <taxon>Basidiomycota</taxon>
        <taxon>Agaricomycotina</taxon>
        <taxon>Agaricomycetes</taxon>
        <taxon>Cantharellales</taxon>
        <taxon>Tulasnellaceae</taxon>
        <taxon>Tulasnella</taxon>
    </lineage>
</organism>
<comment type="domain">
    <text evidence="12">The twin CX3C motif contains 4 conserved Cys residues that form 2 disulfide bonds in the mitochondrial intermembrane space.</text>
</comment>
<comment type="similarity">
    <text evidence="2 12">Belongs to the small Tim family.</text>
</comment>
<gene>
    <name evidence="15" type="ORF">M407DRAFT_245565</name>
</gene>
<dbReference type="GO" id="GO:0046872">
    <property type="term" value="F:metal ion binding"/>
    <property type="evidence" value="ECO:0007669"/>
    <property type="project" value="UniProtKB-KW"/>
</dbReference>
<protein>
    <recommendedName>
        <fullName evidence="12">Mitochondrial import inner membrane translocase subunit</fullName>
    </recommendedName>
</protein>
<keyword evidence="7 12" id="KW-0653">Protein transport</keyword>
<proteinExistence type="inferred from homology"/>
<keyword evidence="4" id="KW-0479">Metal-binding</keyword>
<reference evidence="16" key="2">
    <citation type="submission" date="2015-01" db="EMBL/GenBank/DDBJ databases">
        <title>Evolutionary Origins and Diversification of the Mycorrhizal Mutualists.</title>
        <authorList>
            <consortium name="DOE Joint Genome Institute"/>
            <consortium name="Mycorrhizal Genomics Consortium"/>
            <person name="Kohler A."/>
            <person name="Kuo A."/>
            <person name="Nagy L.G."/>
            <person name="Floudas D."/>
            <person name="Copeland A."/>
            <person name="Barry K.W."/>
            <person name="Cichocki N."/>
            <person name="Veneault-Fourrey C."/>
            <person name="LaButti K."/>
            <person name="Lindquist E.A."/>
            <person name="Lipzen A."/>
            <person name="Lundell T."/>
            <person name="Morin E."/>
            <person name="Murat C."/>
            <person name="Riley R."/>
            <person name="Ohm R."/>
            <person name="Sun H."/>
            <person name="Tunlid A."/>
            <person name="Henrissat B."/>
            <person name="Grigoriev I.V."/>
            <person name="Hibbett D.S."/>
            <person name="Martin F."/>
        </authorList>
    </citation>
    <scope>NUCLEOTIDE SEQUENCE [LARGE SCALE GENOMIC DNA]</scope>
    <source>
        <strain evidence="16">MUT 4182</strain>
    </source>
</reference>
<keyword evidence="11 12" id="KW-0143">Chaperone</keyword>
<dbReference type="AlphaFoldDB" id="A0A0C3PZW4"/>
<evidence type="ECO:0000256" key="11">
    <source>
        <dbReference type="ARBA" id="ARBA00023186"/>
    </source>
</evidence>
<dbReference type="OrthoDB" id="7813104at2759"/>
<evidence type="ECO:0000313" key="15">
    <source>
        <dbReference type="EMBL" id="KIO21150.1"/>
    </source>
</evidence>
<dbReference type="GO" id="GO:0045039">
    <property type="term" value="P:protein insertion into mitochondrial inner membrane"/>
    <property type="evidence" value="ECO:0007669"/>
    <property type="project" value="UniProtKB-ARBA"/>
</dbReference>